<evidence type="ECO:0000313" key="2">
    <source>
        <dbReference type="EMBL" id="WDE01684.1"/>
    </source>
</evidence>
<keyword evidence="3" id="KW-1185">Reference proteome</keyword>
<name>A0AAE9YWJ4_9GAMM</name>
<dbReference type="RefSeq" id="WP_044832852.1">
    <property type="nucleotide sequence ID" value="NZ_CP059735.1"/>
</dbReference>
<keyword evidence="1" id="KW-0812">Transmembrane</keyword>
<dbReference type="AlphaFoldDB" id="A0AAE9YWJ4"/>
<reference evidence="2 3" key="1">
    <citation type="journal article" date="2015" name="Genome Announc.">
        <title>Draft Genome Sequences of Marine Isolates of Thalassomonas viridans and Thalassomonas actiniarum.</title>
        <authorList>
            <person name="Olonade I."/>
            <person name="van Zyl L.J."/>
            <person name="Trindade M."/>
        </authorList>
    </citation>
    <scope>NUCLEOTIDE SEQUENCE [LARGE SCALE GENOMIC DNA]</scope>
    <source>
        <strain evidence="2 3">A5K-106</strain>
    </source>
</reference>
<evidence type="ECO:0000256" key="1">
    <source>
        <dbReference type="SAM" id="Phobius"/>
    </source>
</evidence>
<organism evidence="2 3">
    <name type="scientific">Thalassomonas actiniarum</name>
    <dbReference type="NCBI Taxonomy" id="485447"/>
    <lineage>
        <taxon>Bacteria</taxon>
        <taxon>Pseudomonadati</taxon>
        <taxon>Pseudomonadota</taxon>
        <taxon>Gammaproteobacteria</taxon>
        <taxon>Alteromonadales</taxon>
        <taxon>Colwelliaceae</taxon>
        <taxon>Thalassomonas</taxon>
    </lineage>
</organism>
<dbReference type="KEGG" id="tact:SG35_014265"/>
<reference evidence="2 3" key="2">
    <citation type="journal article" date="2022" name="Mar. Drugs">
        <title>Bioassay-Guided Fractionation Leads to the Detection of Cholic Acid Generated by the Rare Thalassomonas sp.</title>
        <authorList>
            <person name="Pheiffer F."/>
            <person name="Schneider Y.K."/>
            <person name="Hansen E.H."/>
            <person name="Andersen J.H."/>
            <person name="Isaksson J."/>
            <person name="Busche T."/>
            <person name="R C."/>
            <person name="Kalinowski J."/>
            <person name="Zyl L.V."/>
            <person name="Trindade M."/>
        </authorList>
    </citation>
    <scope>NUCLEOTIDE SEQUENCE [LARGE SCALE GENOMIC DNA]</scope>
    <source>
        <strain evidence="2 3">A5K-106</strain>
    </source>
</reference>
<dbReference type="EMBL" id="CP059735">
    <property type="protein sequence ID" value="WDE01684.1"/>
    <property type="molecule type" value="Genomic_DNA"/>
</dbReference>
<sequence>MRITLALAINVLILVLTFLFMSHMYIAILIAISLLVWFFYFLWRRQQLVQERVERKIAGQKVIMPTEHIMLRALESSGYSQASGMGYIALTEDFLYFELILLDLVIAVPTARLQGVEFVRRLKGVSPVRKMLRIMFINENGEDDSIAVNVKEMEHWKNAISDICKKP</sequence>
<proteinExistence type="predicted"/>
<feature type="transmembrane region" description="Helical" evidence="1">
    <location>
        <begin position="7"/>
        <end position="40"/>
    </location>
</feature>
<evidence type="ECO:0000313" key="3">
    <source>
        <dbReference type="Proteomes" id="UP000032568"/>
    </source>
</evidence>
<keyword evidence="1" id="KW-1133">Transmembrane helix</keyword>
<dbReference type="Proteomes" id="UP000032568">
    <property type="component" value="Chromosome"/>
</dbReference>
<keyword evidence="1" id="KW-0472">Membrane</keyword>
<accession>A0AAE9YWJ4</accession>
<gene>
    <name evidence="2" type="ORF">SG35_014265</name>
</gene>
<protein>
    <submittedName>
        <fullName evidence="2">Uncharacterized protein</fullName>
    </submittedName>
</protein>